<sequence>MKEEAHGMKHKLQYTDRVSTDESSMQIRFKRFKKGYRDLRSKAILNFQLKMGVWEASLLRPPRGE</sequence>
<evidence type="ECO:0000313" key="2">
    <source>
        <dbReference type="Proteomes" id="UP000634136"/>
    </source>
</evidence>
<keyword evidence="2" id="KW-1185">Reference proteome</keyword>
<name>A0A834WGJ5_9FABA</name>
<dbReference type="AlphaFoldDB" id="A0A834WGJ5"/>
<dbReference type="Proteomes" id="UP000634136">
    <property type="component" value="Unassembled WGS sequence"/>
</dbReference>
<comment type="caution">
    <text evidence="1">The sequence shown here is derived from an EMBL/GenBank/DDBJ whole genome shotgun (WGS) entry which is preliminary data.</text>
</comment>
<evidence type="ECO:0000313" key="1">
    <source>
        <dbReference type="EMBL" id="KAF7821887.1"/>
    </source>
</evidence>
<protein>
    <submittedName>
        <fullName evidence="1">Uncharacterized protein</fullName>
    </submittedName>
</protein>
<proteinExistence type="predicted"/>
<accession>A0A834WGJ5</accession>
<organism evidence="1 2">
    <name type="scientific">Senna tora</name>
    <dbReference type="NCBI Taxonomy" id="362788"/>
    <lineage>
        <taxon>Eukaryota</taxon>
        <taxon>Viridiplantae</taxon>
        <taxon>Streptophyta</taxon>
        <taxon>Embryophyta</taxon>
        <taxon>Tracheophyta</taxon>
        <taxon>Spermatophyta</taxon>
        <taxon>Magnoliopsida</taxon>
        <taxon>eudicotyledons</taxon>
        <taxon>Gunneridae</taxon>
        <taxon>Pentapetalae</taxon>
        <taxon>rosids</taxon>
        <taxon>fabids</taxon>
        <taxon>Fabales</taxon>
        <taxon>Fabaceae</taxon>
        <taxon>Caesalpinioideae</taxon>
        <taxon>Cassia clade</taxon>
        <taxon>Senna</taxon>
    </lineage>
</organism>
<reference evidence="1" key="1">
    <citation type="submission" date="2020-09" db="EMBL/GenBank/DDBJ databases">
        <title>Genome-Enabled Discovery of Anthraquinone Biosynthesis in Senna tora.</title>
        <authorList>
            <person name="Kang S.-H."/>
            <person name="Pandey R.P."/>
            <person name="Lee C.-M."/>
            <person name="Sim J.-S."/>
            <person name="Jeong J.-T."/>
            <person name="Choi B.-S."/>
            <person name="Jung M."/>
            <person name="Ginzburg D."/>
            <person name="Zhao K."/>
            <person name="Won S.Y."/>
            <person name="Oh T.-J."/>
            <person name="Yu Y."/>
            <person name="Kim N.-H."/>
            <person name="Lee O.R."/>
            <person name="Lee T.-H."/>
            <person name="Bashyal P."/>
            <person name="Kim T.-S."/>
            <person name="Lee W.-H."/>
            <person name="Kawkins C."/>
            <person name="Kim C.-K."/>
            <person name="Kim J.S."/>
            <person name="Ahn B.O."/>
            <person name="Rhee S.Y."/>
            <person name="Sohng J.K."/>
        </authorList>
    </citation>
    <scope>NUCLEOTIDE SEQUENCE</scope>
    <source>
        <tissue evidence="1">Leaf</tissue>
    </source>
</reference>
<gene>
    <name evidence="1" type="ORF">G2W53_027342</name>
</gene>
<dbReference type="EMBL" id="JAAIUW010000008">
    <property type="protein sequence ID" value="KAF7821887.1"/>
    <property type="molecule type" value="Genomic_DNA"/>
</dbReference>